<dbReference type="Proteomes" id="UP000707731">
    <property type="component" value="Unassembled WGS sequence"/>
</dbReference>
<organism evidence="1 2">
    <name type="scientific">Nocardia higoensis</name>
    <dbReference type="NCBI Taxonomy" id="228599"/>
    <lineage>
        <taxon>Bacteria</taxon>
        <taxon>Bacillati</taxon>
        <taxon>Actinomycetota</taxon>
        <taxon>Actinomycetes</taxon>
        <taxon>Mycobacteriales</taxon>
        <taxon>Nocardiaceae</taxon>
        <taxon>Nocardia</taxon>
    </lineage>
</organism>
<dbReference type="EMBL" id="JADLQN010000016">
    <property type="protein sequence ID" value="MBF6358425.1"/>
    <property type="molecule type" value="Genomic_DNA"/>
</dbReference>
<evidence type="ECO:0000313" key="2">
    <source>
        <dbReference type="Proteomes" id="UP000707731"/>
    </source>
</evidence>
<reference evidence="1 2" key="1">
    <citation type="submission" date="2020-10" db="EMBL/GenBank/DDBJ databases">
        <title>Identification of Nocardia species via Next-generation sequencing and recognition of intraspecies genetic diversity.</title>
        <authorList>
            <person name="Li P."/>
            <person name="Li P."/>
            <person name="Lu B."/>
        </authorList>
    </citation>
    <scope>NUCLEOTIDE SEQUENCE [LARGE SCALE GENOMIC DNA]</scope>
    <source>
        <strain evidence="1 2">BJ06-0143</strain>
    </source>
</reference>
<keyword evidence="2" id="KW-1185">Reference proteome</keyword>
<accession>A0ABS0DIZ3</accession>
<comment type="caution">
    <text evidence="1">The sequence shown here is derived from an EMBL/GenBank/DDBJ whole genome shotgun (WGS) entry which is preliminary data.</text>
</comment>
<sequence>MIWNRNNAKSGGDQAAEIARLREALADRDRQLAEMGRQLDDLLDRESMHVYDPDMERLATAAAIERQGAARVRRSPAQACPAGRPDLKVIADISELTVTAPRIDRGAWMGFDR</sequence>
<evidence type="ECO:0000313" key="1">
    <source>
        <dbReference type="EMBL" id="MBF6358425.1"/>
    </source>
</evidence>
<name>A0ABS0DIZ3_9NOCA</name>
<gene>
    <name evidence="1" type="ORF">IU449_28420</name>
</gene>
<dbReference type="RefSeq" id="WP_195005259.1">
    <property type="nucleotide sequence ID" value="NZ_JADLQN010000016.1"/>
</dbReference>
<proteinExistence type="predicted"/>
<protein>
    <submittedName>
        <fullName evidence="1">Uncharacterized protein</fullName>
    </submittedName>
</protein>